<comment type="caution">
    <text evidence="1">The sequence shown here is derived from an EMBL/GenBank/DDBJ whole genome shotgun (WGS) entry which is preliminary data.</text>
</comment>
<reference evidence="1 2" key="1">
    <citation type="submission" date="2016-01" db="EMBL/GenBank/DDBJ databases">
        <authorList>
            <person name="Oliw E.H."/>
        </authorList>
    </citation>
    <scope>NUCLEOTIDE SEQUENCE [LARGE SCALE GENOMIC DNA]</scope>
    <source>
        <strain evidence="1 2">CMW7756B</strain>
    </source>
</reference>
<accession>A0A133S0C2</accession>
<evidence type="ECO:0000313" key="1">
    <source>
        <dbReference type="EMBL" id="KXA61502.1"/>
    </source>
</evidence>
<dbReference type="InterPro" id="IPR011990">
    <property type="entry name" value="TPR-like_helical_dom_sf"/>
</dbReference>
<dbReference type="EMBL" id="LRQT01000115">
    <property type="protein sequence ID" value="KXA61502.1"/>
    <property type="molecule type" value="Genomic_DNA"/>
</dbReference>
<dbReference type="Gene3D" id="1.25.40.10">
    <property type="entry name" value="Tetratricopeptide repeat domain"/>
    <property type="match status" value="1"/>
</dbReference>
<organism evidence="1">
    <name type="scientific">Veillonella atypica</name>
    <dbReference type="NCBI Taxonomy" id="39777"/>
    <lineage>
        <taxon>Bacteria</taxon>
        <taxon>Bacillati</taxon>
        <taxon>Bacillota</taxon>
        <taxon>Negativicutes</taxon>
        <taxon>Veillonellales</taxon>
        <taxon>Veillonellaceae</taxon>
        <taxon>Veillonella</taxon>
    </lineage>
</organism>
<dbReference type="RefSeq" id="WP_060807962.1">
    <property type="nucleotide sequence ID" value="NZ_KQ958138.1"/>
</dbReference>
<gene>
    <name evidence="1" type="ORF">HMPREF3233_01873</name>
</gene>
<dbReference type="SUPFAM" id="SSF48452">
    <property type="entry name" value="TPR-like"/>
    <property type="match status" value="1"/>
</dbReference>
<dbReference type="PATRIC" id="fig|39777.7.peg.1836"/>
<proteinExistence type="predicted"/>
<dbReference type="AlphaFoldDB" id="A0A133S0C2"/>
<dbReference type="Proteomes" id="UP000070226">
    <property type="component" value="Unassembled WGS sequence"/>
</dbReference>
<sequence length="402" mass="46335">MFRFQSELLLRLQKQFVSEHEAEFKSIEDLIEAFMTQYNRGDFNDTIEMKLRDLYEAAKEADTTEESKKLYNKILALCPDEVDAKRELIALGLHPSFQIHQLKQLVESLKKPKKMDWHIIEARPYMRCLIDMGMIYLEYNMYNDAIACFTPVFHGDKQDHSGFLVYMMVACCGAANWDRGHKVYQRYLACCDDIQNAFNQAPNIMLPMHMLYILLALQCGESKVAHDVLADLVDEYEDIDWLLQDATRWNDFVEDHLETIMYMVDQVIDIDFDPRELISLYTAISFLPTQLVSFESPLWQTLYDAYECVTGLIVVNRYSNDSYIGKRESAHMSPVEVAKGGAVRGNPVYDNIRFGAQITLSQAGLYTVADFKTVTKQEVLMLPGIGKKTVEQLEHNGVIFKA</sequence>
<protein>
    <submittedName>
        <fullName evidence="1">Uncharacterized protein</fullName>
    </submittedName>
</protein>
<name>A0A133S0C2_9FIRM</name>
<evidence type="ECO:0000313" key="2">
    <source>
        <dbReference type="Proteomes" id="UP000070226"/>
    </source>
</evidence>